<gene>
    <name evidence="1" type="ORF">CR513_31836</name>
</gene>
<reference evidence="1" key="1">
    <citation type="submission" date="2018-05" db="EMBL/GenBank/DDBJ databases">
        <title>Draft genome of Mucuna pruriens seed.</title>
        <authorList>
            <person name="Nnadi N.E."/>
            <person name="Vos R."/>
            <person name="Hasami M.H."/>
            <person name="Devisetty U.K."/>
            <person name="Aguiy J.C."/>
        </authorList>
    </citation>
    <scope>NUCLEOTIDE SEQUENCE [LARGE SCALE GENOMIC DNA]</scope>
    <source>
        <strain evidence="1">JCA_2017</strain>
    </source>
</reference>
<evidence type="ECO:0000313" key="1">
    <source>
        <dbReference type="EMBL" id="RDX86791.1"/>
    </source>
</evidence>
<organism evidence="1 2">
    <name type="scientific">Mucuna pruriens</name>
    <name type="common">Velvet bean</name>
    <name type="synonym">Dolichos pruriens</name>
    <dbReference type="NCBI Taxonomy" id="157652"/>
    <lineage>
        <taxon>Eukaryota</taxon>
        <taxon>Viridiplantae</taxon>
        <taxon>Streptophyta</taxon>
        <taxon>Embryophyta</taxon>
        <taxon>Tracheophyta</taxon>
        <taxon>Spermatophyta</taxon>
        <taxon>Magnoliopsida</taxon>
        <taxon>eudicotyledons</taxon>
        <taxon>Gunneridae</taxon>
        <taxon>Pentapetalae</taxon>
        <taxon>rosids</taxon>
        <taxon>fabids</taxon>
        <taxon>Fabales</taxon>
        <taxon>Fabaceae</taxon>
        <taxon>Papilionoideae</taxon>
        <taxon>50 kb inversion clade</taxon>
        <taxon>NPAAA clade</taxon>
        <taxon>indigoferoid/millettioid clade</taxon>
        <taxon>Phaseoleae</taxon>
        <taxon>Mucuna</taxon>
    </lineage>
</organism>
<evidence type="ECO:0000313" key="2">
    <source>
        <dbReference type="Proteomes" id="UP000257109"/>
    </source>
</evidence>
<evidence type="ECO:0008006" key="3">
    <source>
        <dbReference type="Google" id="ProtNLM"/>
    </source>
</evidence>
<feature type="non-terminal residue" evidence="1">
    <location>
        <position position="149"/>
    </location>
</feature>
<dbReference type="Proteomes" id="UP000257109">
    <property type="component" value="Unassembled WGS sequence"/>
</dbReference>
<keyword evidence="2" id="KW-1185">Reference proteome</keyword>
<dbReference type="AlphaFoldDB" id="A0A371G8F2"/>
<accession>A0A371G8F2</accession>
<sequence>SNFAPLYALDPEIKKTFYRLRKVGNTIIADNSSSDSILNSENSNFATKESHFFEYQETRSITLKELAMPDVVYQPWCIEYPQLELAQTYELKSDLIHLLPKFHGLAGEDPHKHLKEFHMVFSTMRLQGILEDYIKMKAFPISLDGAAKD</sequence>
<comment type="caution">
    <text evidence="1">The sequence shown here is derived from an EMBL/GenBank/DDBJ whole genome shotgun (WGS) entry which is preliminary data.</text>
</comment>
<dbReference type="EMBL" id="QJKJ01006417">
    <property type="protein sequence ID" value="RDX86791.1"/>
    <property type="molecule type" value="Genomic_DNA"/>
</dbReference>
<feature type="non-terminal residue" evidence="1">
    <location>
        <position position="1"/>
    </location>
</feature>
<dbReference type="OrthoDB" id="1422241at2759"/>
<protein>
    <recommendedName>
        <fullName evidence="3">Reverse transcriptase domain-containing protein</fullName>
    </recommendedName>
</protein>
<name>A0A371G8F2_MUCPR</name>
<proteinExistence type="predicted"/>